<evidence type="ECO:0000256" key="4">
    <source>
        <dbReference type="ARBA" id="ARBA00023136"/>
    </source>
</evidence>
<reference evidence="9" key="1">
    <citation type="journal article" date="2015" name="PLoS Genet.">
        <title>Genome Sequence and Transcriptome Analyses of Chrysochromulina tobin: Metabolic Tools for Enhanced Algal Fitness in the Prominent Order Prymnesiales (Haptophyceae).</title>
        <authorList>
            <person name="Hovde B.T."/>
            <person name="Deodato C.R."/>
            <person name="Hunsperger H.M."/>
            <person name="Ryken S.A."/>
            <person name="Yost W."/>
            <person name="Jha R.K."/>
            <person name="Patterson J."/>
            <person name="Monnat R.J. Jr."/>
            <person name="Barlow S.B."/>
            <person name="Starkenburg S.R."/>
            <person name="Cattolico R.A."/>
        </authorList>
    </citation>
    <scope>NUCLEOTIDE SEQUENCE</scope>
    <source>
        <strain evidence="9">CCMP291</strain>
    </source>
</reference>
<dbReference type="Pfam" id="PF07859">
    <property type="entry name" value="Abhydrolase_3"/>
    <property type="match status" value="1"/>
</dbReference>
<feature type="compositionally biased region" description="Basic and acidic residues" evidence="5">
    <location>
        <begin position="479"/>
        <end position="495"/>
    </location>
</feature>
<feature type="transmembrane region" description="Helical" evidence="6">
    <location>
        <begin position="251"/>
        <end position="274"/>
    </location>
</feature>
<evidence type="ECO:0000256" key="5">
    <source>
        <dbReference type="SAM" id="MobiDB-lite"/>
    </source>
</evidence>
<evidence type="ECO:0000313" key="8">
    <source>
        <dbReference type="EMBL" id="KOO24007.1"/>
    </source>
</evidence>
<accession>A0A0M0JCD3</accession>
<feature type="transmembrane region" description="Helical" evidence="6">
    <location>
        <begin position="102"/>
        <end position="121"/>
    </location>
</feature>
<feature type="transmembrane region" description="Helical" evidence="6">
    <location>
        <begin position="42"/>
        <end position="65"/>
    </location>
</feature>
<organism evidence="8 9">
    <name type="scientific">Chrysochromulina tobinii</name>
    <dbReference type="NCBI Taxonomy" id="1460289"/>
    <lineage>
        <taxon>Eukaryota</taxon>
        <taxon>Haptista</taxon>
        <taxon>Haptophyta</taxon>
        <taxon>Prymnesiophyceae</taxon>
        <taxon>Prymnesiales</taxon>
        <taxon>Chrysochromulinaceae</taxon>
        <taxon>Chrysochromulina</taxon>
    </lineage>
</organism>
<dbReference type="Gene3D" id="3.40.50.1820">
    <property type="entry name" value="alpha/beta hydrolase"/>
    <property type="match status" value="1"/>
</dbReference>
<dbReference type="EMBL" id="JWZX01003135">
    <property type="protein sequence ID" value="KOO24007.1"/>
    <property type="molecule type" value="Genomic_DNA"/>
</dbReference>
<feature type="transmembrane region" description="Helical" evidence="6">
    <location>
        <begin position="12"/>
        <end position="30"/>
    </location>
</feature>
<proteinExistence type="predicted"/>
<name>A0A0M0JCD3_9EUKA</name>
<dbReference type="OrthoDB" id="417037at2759"/>
<feature type="region of interest" description="Disordered" evidence="5">
    <location>
        <begin position="441"/>
        <end position="495"/>
    </location>
</feature>
<evidence type="ECO:0000259" key="7">
    <source>
        <dbReference type="Pfam" id="PF07859"/>
    </source>
</evidence>
<keyword evidence="2 6" id="KW-0812">Transmembrane</keyword>
<dbReference type="Proteomes" id="UP000037460">
    <property type="component" value="Unassembled WGS sequence"/>
</dbReference>
<dbReference type="InterPro" id="IPR050186">
    <property type="entry name" value="TPT_transporter"/>
</dbReference>
<evidence type="ECO:0000256" key="6">
    <source>
        <dbReference type="SAM" id="Phobius"/>
    </source>
</evidence>
<sequence>MAPAGESYSAEACTAMLLFSIASSSLLIVNKVCLHVLPLPSFISLAQFVTAALTSMALMALGYVPLEPWEWRKVKPYCIYVAMFVATIYCNMRALQYSNVETVIIFRACCPLVVCYLEWAFMGRALPSARSCLALLTLVIGVAGYVLTDKSFQLNGFAAYSWATAYFVIISVEMCWGKHIVGESLGFKSSWGPTLYTNTISIPPMLTIGLVTHEPLKAYEATWSLGACALLGLSCLIGVAISYLGFRARALVTATCYTVLGVANKMATVLINVLLWDQHASAAGIFFLTICLIGASTYEQAPMADHEASAGSAGKCAGAVASASELMGSLLGGQCHRSLGLTLVTLVMSGSLFISPLGRCISTTEHIKLNEMTDAWLADAFAGALASDLGRTVHELMHARLTAEDESALPRVFELDAPASAAALAAMTAVGARLALWTPSMPLPNSDDSEAGNDPVGHGADDKRSQAKAHSNPHSANARAERQHQQRSTKRDQVLRGDKDLSVVDNALCCAFHMLGFMPRMARLHSHRDASKIRAAANSMNAMSSVAVQGELKAGKWRECEMELVHRPPHDQEDSADPRFNLLAGSFKGLPSAVVAVALADPFRDEGYELVRLLRRDGVPLTALRIHGSHSFGLMGDKAAEAALHYETRRLLTRAGRAPD</sequence>
<protein>
    <submittedName>
        <fullName evidence="8">Drug metabolite transporter superfamily</fullName>
    </submittedName>
</protein>
<evidence type="ECO:0000256" key="2">
    <source>
        <dbReference type="ARBA" id="ARBA00022692"/>
    </source>
</evidence>
<dbReference type="PANTHER" id="PTHR11132">
    <property type="entry name" value="SOLUTE CARRIER FAMILY 35"/>
    <property type="match status" value="1"/>
</dbReference>
<dbReference type="InterPro" id="IPR013094">
    <property type="entry name" value="AB_hydrolase_3"/>
</dbReference>
<feature type="transmembrane region" description="Helical" evidence="6">
    <location>
        <begin position="223"/>
        <end position="244"/>
    </location>
</feature>
<feature type="transmembrane region" description="Helical" evidence="6">
    <location>
        <begin position="128"/>
        <end position="147"/>
    </location>
</feature>
<dbReference type="InterPro" id="IPR029058">
    <property type="entry name" value="AB_hydrolase_fold"/>
</dbReference>
<keyword evidence="9" id="KW-1185">Reference proteome</keyword>
<comment type="caution">
    <text evidence="8">The sequence shown here is derived from an EMBL/GenBank/DDBJ whole genome shotgun (WGS) entry which is preliminary data.</text>
</comment>
<dbReference type="InterPro" id="IPR037185">
    <property type="entry name" value="EmrE-like"/>
</dbReference>
<dbReference type="SUPFAM" id="SSF103481">
    <property type="entry name" value="Multidrug resistance efflux transporter EmrE"/>
    <property type="match status" value="1"/>
</dbReference>
<evidence type="ECO:0000256" key="1">
    <source>
        <dbReference type="ARBA" id="ARBA00004141"/>
    </source>
</evidence>
<gene>
    <name evidence="8" type="ORF">Ctob_001918</name>
</gene>
<dbReference type="SUPFAM" id="SSF53474">
    <property type="entry name" value="alpha/beta-Hydrolases"/>
    <property type="match status" value="1"/>
</dbReference>
<evidence type="ECO:0000313" key="9">
    <source>
        <dbReference type="Proteomes" id="UP000037460"/>
    </source>
</evidence>
<keyword evidence="3 6" id="KW-1133">Transmembrane helix</keyword>
<dbReference type="GO" id="GO:0016787">
    <property type="term" value="F:hydrolase activity"/>
    <property type="evidence" value="ECO:0007669"/>
    <property type="project" value="InterPro"/>
</dbReference>
<evidence type="ECO:0000256" key="3">
    <source>
        <dbReference type="ARBA" id="ARBA00022989"/>
    </source>
</evidence>
<feature type="transmembrane region" description="Helical" evidence="6">
    <location>
        <begin position="193"/>
        <end position="211"/>
    </location>
</feature>
<comment type="subcellular location">
    <subcellularLocation>
        <location evidence="1">Membrane</location>
        <topology evidence="1">Multi-pass membrane protein</topology>
    </subcellularLocation>
</comment>
<dbReference type="GO" id="GO:0016020">
    <property type="term" value="C:membrane"/>
    <property type="evidence" value="ECO:0007669"/>
    <property type="project" value="UniProtKB-SubCell"/>
</dbReference>
<keyword evidence="4 6" id="KW-0472">Membrane</keyword>
<feature type="domain" description="Alpha/beta hydrolase fold-3" evidence="7">
    <location>
        <begin position="571"/>
        <end position="628"/>
    </location>
</feature>
<dbReference type="AlphaFoldDB" id="A0A0M0JCD3"/>
<feature type="transmembrane region" description="Helical" evidence="6">
    <location>
        <begin position="159"/>
        <end position="181"/>
    </location>
</feature>
<feature type="transmembrane region" description="Helical" evidence="6">
    <location>
        <begin position="77"/>
        <end position="96"/>
    </location>
</feature>